<keyword evidence="4" id="KW-1185">Reference proteome</keyword>
<organism evidence="3 4">
    <name type="scientific">Gossypium tomentosum</name>
    <name type="common">Hawaiian cotton</name>
    <name type="synonym">Gossypium sandvicense</name>
    <dbReference type="NCBI Taxonomy" id="34277"/>
    <lineage>
        <taxon>Eukaryota</taxon>
        <taxon>Viridiplantae</taxon>
        <taxon>Streptophyta</taxon>
        <taxon>Embryophyta</taxon>
        <taxon>Tracheophyta</taxon>
        <taxon>Spermatophyta</taxon>
        <taxon>Magnoliopsida</taxon>
        <taxon>eudicotyledons</taxon>
        <taxon>Gunneridae</taxon>
        <taxon>Pentapetalae</taxon>
        <taxon>rosids</taxon>
        <taxon>malvids</taxon>
        <taxon>Malvales</taxon>
        <taxon>Malvaceae</taxon>
        <taxon>Malvoideae</taxon>
        <taxon>Gossypium</taxon>
    </lineage>
</organism>
<sequence length="286" mass="32531">MLEFRICLPHTSIRVFSLLRKIKLVELRNLRSIIGGNNLLEAPILEILHIRECSVFSNFTFPKEVKKSVSLKELSFSMEDIDGEDVKSCNMINTELRQKSSDFENIPLGTSEPLDLFNVIRLRGVATNLGELTIHNCNNLTYIFPVTLFPYLPQLSILNIASCVNLKQIIGNDDILASSSSSQGPHLEFPRLKEIVLENLSKLESFSPVGYHLEFPCLDLLHIKQCSKLITSFSADYLTLIVHAKTDQASQLNDTSPSREAIFWKRRRPTLLPQYKEEDEEISPLK</sequence>
<dbReference type="InterPro" id="IPR032675">
    <property type="entry name" value="LRR_dom_sf"/>
</dbReference>
<dbReference type="PANTHER" id="PTHR33463">
    <property type="entry name" value="NB-ARC DOMAIN-CONTAINING PROTEIN-RELATED"/>
    <property type="match status" value="1"/>
</dbReference>
<evidence type="ECO:0000259" key="2">
    <source>
        <dbReference type="Pfam" id="PF23247"/>
    </source>
</evidence>
<dbReference type="Proteomes" id="UP000322667">
    <property type="component" value="Chromosome A01"/>
</dbReference>
<dbReference type="EMBL" id="CM017610">
    <property type="protein sequence ID" value="TYI41864.1"/>
    <property type="molecule type" value="Genomic_DNA"/>
</dbReference>
<evidence type="ECO:0000313" key="3">
    <source>
        <dbReference type="EMBL" id="TYI41864.1"/>
    </source>
</evidence>
<evidence type="ECO:0000256" key="1">
    <source>
        <dbReference type="ARBA" id="ARBA00022821"/>
    </source>
</evidence>
<accession>A0A5D2RQS4</accession>
<dbReference type="PANTHER" id="PTHR33463:SF174">
    <property type="entry name" value="DOMAIN-CONTAINING DISEASE RESISTANCE PROTEIN, PUTATIVE-RELATED"/>
    <property type="match status" value="1"/>
</dbReference>
<feature type="domain" description="Disease resistance protein At4g27190-like leucine-rich repeats" evidence="2">
    <location>
        <begin position="127"/>
        <end position="237"/>
    </location>
</feature>
<proteinExistence type="predicted"/>
<dbReference type="Pfam" id="PF23247">
    <property type="entry name" value="LRR_RPS2"/>
    <property type="match status" value="1"/>
</dbReference>
<name>A0A5D2RQS4_GOSTO</name>
<evidence type="ECO:0000313" key="4">
    <source>
        <dbReference type="Proteomes" id="UP000322667"/>
    </source>
</evidence>
<keyword evidence="1" id="KW-0611">Plant defense</keyword>
<dbReference type="InterPro" id="IPR057135">
    <property type="entry name" value="At4g27190-like_LRR"/>
</dbReference>
<protein>
    <recommendedName>
        <fullName evidence="2">Disease resistance protein At4g27190-like leucine-rich repeats domain-containing protein</fullName>
    </recommendedName>
</protein>
<dbReference type="InterPro" id="IPR050905">
    <property type="entry name" value="Plant_NBS-LRR"/>
</dbReference>
<dbReference type="AlphaFoldDB" id="A0A5D2RQS4"/>
<gene>
    <name evidence="3" type="ORF">ES332_A01G056100v1</name>
</gene>
<dbReference type="Gene3D" id="3.80.10.10">
    <property type="entry name" value="Ribonuclease Inhibitor"/>
    <property type="match status" value="1"/>
</dbReference>
<reference evidence="3 4" key="1">
    <citation type="submission" date="2019-07" db="EMBL/GenBank/DDBJ databases">
        <title>WGS assembly of Gossypium tomentosum.</title>
        <authorList>
            <person name="Chen Z.J."/>
            <person name="Sreedasyam A."/>
            <person name="Ando A."/>
            <person name="Song Q."/>
            <person name="De L."/>
            <person name="Hulse-Kemp A."/>
            <person name="Ding M."/>
            <person name="Ye W."/>
            <person name="Kirkbride R."/>
            <person name="Jenkins J."/>
            <person name="Plott C."/>
            <person name="Lovell J."/>
            <person name="Lin Y.-M."/>
            <person name="Vaughn R."/>
            <person name="Liu B."/>
            <person name="Li W."/>
            <person name="Simpson S."/>
            <person name="Scheffler B."/>
            <person name="Saski C."/>
            <person name="Grover C."/>
            <person name="Hu G."/>
            <person name="Conover J."/>
            <person name="Carlson J."/>
            <person name="Shu S."/>
            <person name="Boston L."/>
            <person name="Williams M."/>
            <person name="Peterson D."/>
            <person name="Mcgee K."/>
            <person name="Jones D."/>
            <person name="Wendel J."/>
            <person name="Stelly D."/>
            <person name="Grimwood J."/>
            <person name="Schmutz J."/>
        </authorList>
    </citation>
    <scope>NUCLEOTIDE SEQUENCE [LARGE SCALE GENOMIC DNA]</scope>
    <source>
        <strain evidence="3">7179.01</strain>
    </source>
</reference>
<dbReference type="SUPFAM" id="SSF52047">
    <property type="entry name" value="RNI-like"/>
    <property type="match status" value="1"/>
</dbReference>